<evidence type="ECO:0000256" key="1">
    <source>
        <dbReference type="SAM" id="SignalP"/>
    </source>
</evidence>
<dbReference type="Pfam" id="PF12771">
    <property type="entry name" value="SusD-like_2"/>
    <property type="match status" value="1"/>
</dbReference>
<dbReference type="SUPFAM" id="SSF48452">
    <property type="entry name" value="TPR-like"/>
    <property type="match status" value="1"/>
</dbReference>
<keyword evidence="3" id="KW-1185">Reference proteome</keyword>
<proteinExistence type="predicted"/>
<protein>
    <submittedName>
        <fullName evidence="2">SusD/RagB family nutrient-binding outer membrane lipoprotein</fullName>
    </submittedName>
</protein>
<keyword evidence="1" id="KW-0732">Signal</keyword>
<dbReference type="Gene3D" id="1.25.40.390">
    <property type="match status" value="1"/>
</dbReference>
<accession>A0A7K1Y4W4</accession>
<dbReference type="PROSITE" id="PS51257">
    <property type="entry name" value="PROKAR_LIPOPROTEIN"/>
    <property type="match status" value="1"/>
</dbReference>
<evidence type="ECO:0000313" key="2">
    <source>
        <dbReference type="EMBL" id="MXV17756.1"/>
    </source>
</evidence>
<dbReference type="Proteomes" id="UP000451233">
    <property type="component" value="Unassembled WGS sequence"/>
</dbReference>
<reference evidence="2 3" key="1">
    <citation type="submission" date="2019-11" db="EMBL/GenBank/DDBJ databases">
        <title>Pedobacter sp. HMF7056 Genome sequencing and assembly.</title>
        <authorList>
            <person name="Kang H."/>
            <person name="Kim H."/>
            <person name="Joh K."/>
        </authorList>
    </citation>
    <scope>NUCLEOTIDE SEQUENCE [LARGE SCALE GENOMIC DNA]</scope>
    <source>
        <strain evidence="2 3">HMF7056</strain>
    </source>
</reference>
<evidence type="ECO:0000313" key="3">
    <source>
        <dbReference type="Proteomes" id="UP000451233"/>
    </source>
</evidence>
<gene>
    <name evidence="2" type="ORF">GS398_20820</name>
</gene>
<dbReference type="AlphaFoldDB" id="A0A7K1Y4W4"/>
<name>A0A7K1Y4W4_9SPHI</name>
<dbReference type="EMBL" id="WVHS01000006">
    <property type="protein sequence ID" value="MXV17756.1"/>
    <property type="molecule type" value="Genomic_DNA"/>
</dbReference>
<dbReference type="InterPro" id="IPR011990">
    <property type="entry name" value="TPR-like_helical_dom_sf"/>
</dbReference>
<dbReference type="InterPro" id="IPR041662">
    <property type="entry name" value="SusD-like_2"/>
</dbReference>
<dbReference type="InterPro" id="IPR024302">
    <property type="entry name" value="SusD-like"/>
</dbReference>
<keyword evidence="2" id="KW-0449">Lipoprotein</keyword>
<sequence length="574" mass="62132">MKNRLYKLLTTASFAAVLVISGTGCKKTFLDINTNPNSAIDANITPNLLLPAALTTTSTDVTRGYDYLGRWMGFFVTSSGVAPSVEEESYGITTGFGNGAFSGIMDNNYDYKVMGDKAAASGMTFYSGIAKIMMSLNYARMVDCYGSVPYTEALKGVTFLTPKYDDGKAIYEDLIKQIDAGMAEIKGADVGVNIRITTADIMFKGDKAKWARFGNTLKLRLLMHQANRSDRQSYITTEMAKIVAEGSGFLGAGESGFVNPGYNQAQPNPFFTTFAFTLAGAAAASQTRANAIVLNYFKSNQDLRLPYLYRSRLTTTAVVSEPEPTLTNSPTGFIYVPTTGTVPVATATTVATDYNLYRGGTYGLAIVNALYPSQTNGFLSGLAGATSASTASGAPGFVKGYAMDLWILTSVESKFLQVEAMQRGYLAPPAGTTIEQAYKDAVKESFNFLAVPNVNYVNPAGGANLTATAFDYFYAQQSTAGNTNVSWVSASDKLKLIAFQKYLGLSALDFMEMWTEYRRNGYPNIPLSQNTSRSGGIPNRLLFTQAEINYNTANVPLKGRSSGDQFTDKIWWMP</sequence>
<organism evidence="2 3">
    <name type="scientific">Hufsiella ginkgonis</name>
    <dbReference type="NCBI Taxonomy" id="2695274"/>
    <lineage>
        <taxon>Bacteria</taxon>
        <taxon>Pseudomonadati</taxon>
        <taxon>Bacteroidota</taxon>
        <taxon>Sphingobacteriia</taxon>
        <taxon>Sphingobacteriales</taxon>
        <taxon>Sphingobacteriaceae</taxon>
        <taxon>Hufsiella</taxon>
    </lineage>
</organism>
<feature type="signal peptide" evidence="1">
    <location>
        <begin position="1"/>
        <end position="15"/>
    </location>
</feature>
<feature type="chain" id="PRO_5029722561" evidence="1">
    <location>
        <begin position="16"/>
        <end position="574"/>
    </location>
</feature>
<dbReference type="Pfam" id="PF12741">
    <property type="entry name" value="SusD-like"/>
    <property type="match status" value="1"/>
</dbReference>
<comment type="caution">
    <text evidence="2">The sequence shown here is derived from an EMBL/GenBank/DDBJ whole genome shotgun (WGS) entry which is preliminary data.</text>
</comment>
<dbReference type="RefSeq" id="WP_160908766.1">
    <property type="nucleotide sequence ID" value="NZ_WVHS01000006.1"/>
</dbReference>